<evidence type="ECO:0000313" key="2">
    <source>
        <dbReference type="EMBL" id="MPM49637.1"/>
    </source>
</evidence>
<name>A0A645A9A0_9ZZZZ</name>
<proteinExistence type="predicted"/>
<protein>
    <recommendedName>
        <fullName evidence="1">Anti-sigma factor RsgI-like middle domain-containing protein</fullName>
    </recommendedName>
</protein>
<comment type="caution">
    <text evidence="2">The sequence shown here is derived from an EMBL/GenBank/DDBJ whole genome shotgun (WGS) entry which is preliminary data.</text>
</comment>
<dbReference type="Pfam" id="PF23750">
    <property type="entry name" value="RsgI_M"/>
    <property type="match status" value="1"/>
</dbReference>
<evidence type="ECO:0000259" key="1">
    <source>
        <dbReference type="Pfam" id="PF23750"/>
    </source>
</evidence>
<gene>
    <name evidence="2" type="ORF">SDC9_96367</name>
</gene>
<dbReference type="InterPro" id="IPR055431">
    <property type="entry name" value="RsgI_M"/>
</dbReference>
<accession>A0A645A9A0</accession>
<dbReference type="AlphaFoldDB" id="A0A645A9A0"/>
<dbReference type="EMBL" id="VSSQ01012610">
    <property type="protein sequence ID" value="MPM49637.1"/>
    <property type="molecule type" value="Genomic_DNA"/>
</dbReference>
<feature type="domain" description="Anti-sigma factor RsgI-like middle" evidence="1">
    <location>
        <begin position="42"/>
        <end position="165"/>
    </location>
</feature>
<organism evidence="2">
    <name type="scientific">bioreactor metagenome</name>
    <dbReference type="NCBI Taxonomy" id="1076179"/>
    <lineage>
        <taxon>unclassified sequences</taxon>
        <taxon>metagenomes</taxon>
        <taxon>ecological metagenomes</taxon>
    </lineage>
</organism>
<reference evidence="2" key="1">
    <citation type="submission" date="2019-08" db="EMBL/GenBank/DDBJ databases">
        <authorList>
            <person name="Kucharzyk K."/>
            <person name="Murdoch R.W."/>
            <person name="Higgins S."/>
            <person name="Loffler F."/>
        </authorList>
    </citation>
    <scope>NUCLEOTIDE SEQUENCE</scope>
</reference>
<sequence length="204" mass="23162">MKYFKPSLIITLVSVLILALLVSFPSFRNAPIIQNNLIISAVAMESDASIILNLNDNDQVVSIETTGEEVKFIQNKTDLVGLNVQDAMAIILELEDYQKILNNENLEIIIYSDIDSKELNLGTQVNEVLTKHMRNERCNMQYVDKETFDKARQKNMGVGKYTRIENILESDDTYTFDELEKCSMNELTEIQGKCKGNGHMKGCK</sequence>